<evidence type="ECO:0000259" key="4">
    <source>
        <dbReference type="PROSITE" id="PS50089"/>
    </source>
</evidence>
<keyword evidence="1 3" id="KW-0863">Zinc-finger</keyword>
<accession>A0A8W8JE81</accession>
<keyword evidence="1 3" id="KW-0479">Metal-binding</keyword>
<evidence type="ECO:0000313" key="6">
    <source>
        <dbReference type="Proteomes" id="UP000005408"/>
    </source>
</evidence>
<dbReference type="PANTHER" id="PTHR22605">
    <property type="entry name" value="RZ-TYPE DOMAIN-CONTAINING PROTEIN"/>
    <property type="match status" value="1"/>
</dbReference>
<sequence length="2173" mass="250355">MQNLIYIAPRQRVIVLHGLAKIDIIEKPIPSIFMNLSYKHYVYFGGERYVDLGLGSHRVKCRVHRDFRLIVVAEKNVVYKRFPIPLINRLEKHFLNISTLLSPLQLKLTRLLDEWADKFISPLNCENEENKMTKMDVFIGYHADTCASIILYICHELCEEHYDDSNSNSKTSDEEEEEMDDIDEWVDDNKDKILDQSKDLLLWCATPDAVLRLGMTDLREDEKEIRKKYFFQQRHEDLWSCILHHLEKSKTEGKAIRLQITTNSNLLTPGEVQDIAKCTNIDPGLVSILSLQSFDTEQQFCRQLRRSFEMNNKKDDIFVIIQCDNGIENSGLIACAHYCVLDELQILSTEKKEQTHIVFILRLPRMSKSHFTGFQCGIWKTVHIDDLRTNDDVPRITDMVGKSIRALLEDAVETMSGNIIQSENGATQKDVLYLRNQDSPESFIPIPEPILFNPPEKATQYQEVHHIISKSFDFLSLVKKCVQSSLSMVKYPDNPQRSTQCVKTWIRLLHETEKPDHASFTMGICRHLCAMLMVMEHAVFGDKANEWVTCDATKREHVNGAGTFRQAMIQYIVQKLSPLLADIISKIDTNQNLDLMDESEESWKRRLWLEILNCPEATNNTHSMLDFRHGTVATPEFVVLGTRSDNHMFSAKFPFSWIISKLVQSAIQTEGSIKSEDEQSNKMIGQICTIIEGSALGLILSKCLQYVKETDLMSAYIHDFLCMDYPVCSDNELELVCDNLKTAVSKLLNDTEAHRSGLNCIVATHIAYKKYQCVFQNFHCITEVWPNIQENLKNENKSIWKTDEEEILDAIGLTLLVSSLEPKPDTFTDKRGRQNWLLTVNIYRPVVEKIFYLQSGESSNRRKELKEARSQWTRVMVVKLFLENVCSVLDVQGKRCIVLWRMLKGEADMKNVSCLEKIEKTLKSCATELRNRAYRDQQQCKSCESKIVERPVQLPCGDIICANCYRETSITGPTKCPVCHIEFKEDFKPGSTNISSSEIKDYETFKTCGDRFYRDVVAQLCFSEGETPSREVIEKLMSHIVNAPNSSNEDELMSKNMSILEEGFDQVPVVRSFLLQQILRTSNNEVENILEAYIDKAQEMFRIEHQKCLLELSFLIINCLEDSCMHKCMTHPQPTTAELRMTLEVLAKNRQKMKTTTFGIKKFICLSESRFGLSVTADCMGKIALPGQRLEKEIKKYMEVLSAAQQFCTDCGSAFPRLYIVKCIRQRFGAECLEDLRKSDNEEIRKLIDLPELKPIQWCVDRFVVCGQNYQTVREAMLKSIFGNDQLPLKNALEIVQESNSTKEIHLLLALFREVTFSNLFPRDDRRRLSDKAVHIFEDLFEKEQLFTSQFPTAILQDVCRNNIHGNATIKWITNNMELCHQNMICLIFQFYVTLLVTPTDGTLLEPLARLINCPDSVKDVLLPTMPQGEDHEDEIIAKQEAEQIFVEDDSDTSEDETQSIKVCMSSDGEIGELRQMDEGEETTEKGQVLEDTATHLKDVIDLPSITQQKDVFDLPSIQCTTLRIFTRIAMYLGASKYPKAINTLLKSTDSEDIIIDDIWSHMEEDILILQNEAGKCEEDVYLLLHYICNTFTTAQTGHISDSDVGQLQTEDARNKWGKQFAESFLEEPLRDLDNLLSNLNKNIKEDNRIATDPFMRLLVEREASEEVNLDKLEDIPIVWRYKSPITLDHLKKTLEDHAQHSDFKILRMFLKEERHLKVIRSVPNIIKLQRLLISCYQDKLDGSDTFLIKEAIKKDPKSDLKELVNNFLEAWDCVREDIAAFTFPTPRGEVQLSNEECKKITMEDHIGYLLPTFQDRGLCSYALLYFLLQKQNTFLKEYCKERRCQYSDLPVVHLKDLTSLHLITFHPTTDILPLIMANCQYTFEIDKGTRQEYIFADLENQLIDRFLFSKSVISWSSLSEFPLMTYACERTNAIVFRELRKRVKQEPLASEVFKKIFDSESTYPDIKTSLKNLDIAISFLKSVGGDINMSLESYLSQTLQIQNPLPVLKDKMLCHCKHAQSLWIALSLEQTKHNSSYKEDIFRVIPKAKRVEMNEEEKASVQTIFQGKGITKAKKDRLLEVLFECIVLSMDVPEDEDSDGDKNSLRDTLLIYNRTPCYDISSITTHNATDITDLIKQLPATIGNTKATDVWLCMYTTFTEEKPRKKSTKKKS</sequence>
<dbReference type="InterPro" id="IPR013083">
    <property type="entry name" value="Znf_RING/FYVE/PHD"/>
</dbReference>
<evidence type="ECO:0000256" key="2">
    <source>
        <dbReference type="ARBA" id="ARBA00022833"/>
    </source>
</evidence>
<evidence type="ECO:0000256" key="1">
    <source>
        <dbReference type="ARBA" id="ARBA00022771"/>
    </source>
</evidence>
<feature type="domain" description="RING-type" evidence="4">
    <location>
        <begin position="940"/>
        <end position="980"/>
    </location>
</feature>
<dbReference type="Gene3D" id="3.30.40.10">
    <property type="entry name" value="Zinc/RING finger domain, C3HC4 (zinc finger)"/>
    <property type="match status" value="1"/>
</dbReference>
<protein>
    <recommendedName>
        <fullName evidence="4">RING-type domain-containing protein</fullName>
    </recommendedName>
</protein>
<name>A0A8W8JE81_MAGGI</name>
<keyword evidence="2" id="KW-0862">Zinc</keyword>
<proteinExistence type="predicted"/>
<dbReference type="InterPro" id="IPR001841">
    <property type="entry name" value="Znf_RING"/>
</dbReference>
<organism evidence="5 6">
    <name type="scientific">Magallana gigas</name>
    <name type="common">Pacific oyster</name>
    <name type="synonym">Crassostrea gigas</name>
    <dbReference type="NCBI Taxonomy" id="29159"/>
    <lineage>
        <taxon>Eukaryota</taxon>
        <taxon>Metazoa</taxon>
        <taxon>Spiralia</taxon>
        <taxon>Lophotrochozoa</taxon>
        <taxon>Mollusca</taxon>
        <taxon>Bivalvia</taxon>
        <taxon>Autobranchia</taxon>
        <taxon>Pteriomorphia</taxon>
        <taxon>Ostreida</taxon>
        <taxon>Ostreoidea</taxon>
        <taxon>Ostreidae</taxon>
        <taxon>Magallana</taxon>
    </lineage>
</organism>
<dbReference type="GO" id="GO:0004842">
    <property type="term" value="F:ubiquitin-protein transferase activity"/>
    <property type="evidence" value="ECO:0007669"/>
    <property type="project" value="InterPro"/>
</dbReference>
<dbReference type="Proteomes" id="UP000005408">
    <property type="component" value="Unassembled WGS sequence"/>
</dbReference>
<evidence type="ECO:0000313" key="5">
    <source>
        <dbReference type="EnsemblMetazoa" id="G18787.1:cds"/>
    </source>
</evidence>
<dbReference type="SUPFAM" id="SSF57850">
    <property type="entry name" value="RING/U-box"/>
    <property type="match status" value="1"/>
</dbReference>
<reference evidence="5" key="1">
    <citation type="submission" date="2022-08" db="UniProtKB">
        <authorList>
            <consortium name="EnsemblMetazoa"/>
        </authorList>
    </citation>
    <scope>IDENTIFICATION</scope>
    <source>
        <strain evidence="5">05x7-T-G4-1.051#20</strain>
    </source>
</reference>
<dbReference type="GO" id="GO:0016887">
    <property type="term" value="F:ATP hydrolysis activity"/>
    <property type="evidence" value="ECO:0007669"/>
    <property type="project" value="InterPro"/>
</dbReference>
<dbReference type="GO" id="GO:0008270">
    <property type="term" value="F:zinc ion binding"/>
    <property type="evidence" value="ECO:0007669"/>
    <property type="project" value="UniProtKB-KW"/>
</dbReference>
<dbReference type="InterPro" id="IPR031248">
    <property type="entry name" value="RNF213"/>
</dbReference>
<evidence type="ECO:0000256" key="3">
    <source>
        <dbReference type="PROSITE-ProRule" id="PRU00175"/>
    </source>
</evidence>
<keyword evidence="6" id="KW-1185">Reference proteome</keyword>
<dbReference type="EnsemblMetazoa" id="G18787.1">
    <property type="protein sequence ID" value="G18787.1:cds"/>
    <property type="gene ID" value="G18787"/>
</dbReference>
<dbReference type="PROSITE" id="PS50089">
    <property type="entry name" value="ZF_RING_2"/>
    <property type="match status" value="1"/>
</dbReference>
<dbReference type="PANTHER" id="PTHR22605:SF16">
    <property type="entry name" value="E3 UBIQUITIN-PROTEIN LIGASE RNF213"/>
    <property type="match status" value="1"/>
</dbReference>